<evidence type="ECO:0000313" key="1">
    <source>
        <dbReference type="EMBL" id="PIS29728.1"/>
    </source>
</evidence>
<dbReference type="AlphaFoldDB" id="A0A2H0XZX7"/>
<accession>A0A2H0XZX7</accession>
<comment type="caution">
    <text evidence="1">The sequence shown here is derived from an EMBL/GenBank/DDBJ whole genome shotgun (WGS) entry which is preliminary data.</text>
</comment>
<protein>
    <submittedName>
        <fullName evidence="1">Uncharacterized protein</fullName>
    </submittedName>
</protein>
<organism evidence="1 2">
    <name type="scientific">Candidatus Saganbacteria bacterium CG08_land_8_20_14_0_20_45_16</name>
    <dbReference type="NCBI Taxonomy" id="2014293"/>
    <lineage>
        <taxon>Bacteria</taxon>
        <taxon>Bacillati</taxon>
        <taxon>Saganbacteria</taxon>
    </lineage>
</organism>
<reference evidence="1 2" key="1">
    <citation type="submission" date="2017-09" db="EMBL/GenBank/DDBJ databases">
        <title>Depth-based differentiation of microbial function through sediment-hosted aquifers and enrichment of novel symbionts in the deep terrestrial subsurface.</title>
        <authorList>
            <person name="Probst A.J."/>
            <person name="Ladd B."/>
            <person name="Jarett J.K."/>
            <person name="Geller-Mcgrath D.E."/>
            <person name="Sieber C.M."/>
            <person name="Emerson J.B."/>
            <person name="Anantharaman K."/>
            <person name="Thomas B.C."/>
            <person name="Malmstrom R."/>
            <person name="Stieglmeier M."/>
            <person name="Klingl A."/>
            <person name="Woyke T."/>
            <person name="Ryan C.M."/>
            <person name="Banfield J.F."/>
        </authorList>
    </citation>
    <scope>NUCLEOTIDE SEQUENCE [LARGE SCALE GENOMIC DNA]</scope>
    <source>
        <strain evidence="1">CG08_land_8_20_14_0_20_45_16</strain>
    </source>
</reference>
<sequence>MKIRGTGADNTPVGELNLLNLKKNRAQAGQILMIPFPQAKALLGSKGTLLYLGPANDIWRPLLLTNLPTIVFADIKDGRQEVLQKLQREATCEDQLQIKTPWLRIKPGANEYKMVLRFRGEERTIIYAIGDATKKLPLSVARGYDVLLTSASHYVLFRNRSAFQTILGPLQANGFYLSSHLSTEGLAPRSFGLRPVFSINLYSAPDERIPIGVSDYYLIKRKPTGLTNLSEDLFTEWNLQHNLPRESDYALAPLIKQAGRVAEASPETYTEARQRFTFILSSLFIFVDYLNQFENPEKKRTYAANLGSVELCSNETENLVKQTIELINRDDPAKKAELLEKTTACFATLRSILN</sequence>
<dbReference type="Proteomes" id="UP000231343">
    <property type="component" value="Unassembled WGS sequence"/>
</dbReference>
<evidence type="ECO:0000313" key="2">
    <source>
        <dbReference type="Proteomes" id="UP000231343"/>
    </source>
</evidence>
<gene>
    <name evidence="1" type="ORF">COT42_04510</name>
</gene>
<name>A0A2H0XZX7_UNCSA</name>
<proteinExistence type="predicted"/>
<dbReference type="EMBL" id="PEYM01000075">
    <property type="protein sequence ID" value="PIS29728.1"/>
    <property type="molecule type" value="Genomic_DNA"/>
</dbReference>